<gene>
    <name evidence="15" type="primary">Pnmt</name>
    <name evidence="15" type="ORF">GTO93_0014554</name>
</gene>
<evidence type="ECO:0000256" key="6">
    <source>
        <dbReference type="ARBA" id="ARBA00037894"/>
    </source>
</evidence>
<dbReference type="Pfam" id="PF01234">
    <property type="entry name" value="NNMT_PNMT_TEMT"/>
    <property type="match status" value="1"/>
</dbReference>
<comment type="caution">
    <text evidence="15">The sequence shown here is derived from an EMBL/GenBank/DDBJ whole genome shotgun (WGS) entry which is preliminary data.</text>
</comment>
<comment type="catalytic activity">
    <reaction evidence="12">
        <text>phenylethanolamine + S-adenosyl-L-methionine = N-methylphenylethanolamine + S-adenosyl-L-homocysteine + H(+)</text>
        <dbReference type="Rhea" id="RHEA:12176"/>
        <dbReference type="ChEBI" id="CHEBI:15378"/>
        <dbReference type="ChEBI" id="CHEBI:57741"/>
        <dbReference type="ChEBI" id="CHEBI:57856"/>
        <dbReference type="ChEBI" id="CHEBI:57946"/>
        <dbReference type="ChEBI" id="CHEBI:59789"/>
        <dbReference type="EC" id="2.1.1.28"/>
    </reaction>
    <physiologicalReaction direction="left-to-right" evidence="12">
        <dbReference type="Rhea" id="RHEA:12177"/>
    </physiologicalReaction>
</comment>
<evidence type="ECO:0000256" key="2">
    <source>
        <dbReference type="ARBA" id="ARBA00022584"/>
    </source>
</evidence>
<evidence type="ECO:0000256" key="9">
    <source>
        <dbReference type="ARBA" id="ARBA00041841"/>
    </source>
</evidence>
<feature type="non-terminal residue" evidence="15">
    <location>
        <position position="287"/>
    </location>
</feature>
<evidence type="ECO:0000256" key="10">
    <source>
        <dbReference type="ARBA" id="ARBA00048084"/>
    </source>
</evidence>
<evidence type="ECO:0000256" key="8">
    <source>
        <dbReference type="ARBA" id="ARBA00040076"/>
    </source>
</evidence>
<dbReference type="GO" id="GO:0032259">
    <property type="term" value="P:methylation"/>
    <property type="evidence" value="ECO:0007669"/>
    <property type="project" value="UniProtKB-KW"/>
</dbReference>
<accession>A0ABS2XBS7</accession>
<comment type="similarity">
    <text evidence="1">Belongs to the class I-like SAM-binding methyltransferase superfamily. NNMT/PNMT/TEMT family.</text>
</comment>
<sequence length="287" mass="32092">MERQGQRDRETQERQAGSQTDAQARGSAIRESYQKFDPRAYLENNYTPPRADFSRPDSIVPWKLKCLREAFSQGDISGRTLIDIGSGPTVYQLLSACEFFPEIILTDYLEVNRQELQRWLRNEADAFDWTPYIQHACELEGKGSSAWPVKAALLRSVASQVIPVDVHCSNPLHPRVLAEPADCLLSCFCLEAVSPDRESFQQALRNVSSLLRPGGHCLLIGALDESFYLAGEGVRIPVVPVDQPFVSSSLQHCGFQILTFHTYTLPPSMKVGVDDVAGIFFVKAKKM</sequence>
<dbReference type="EMBL" id="JAAWVQ010012212">
    <property type="protein sequence ID" value="MBN3271575.1"/>
    <property type="molecule type" value="Genomic_DNA"/>
</dbReference>
<dbReference type="InterPro" id="IPR025820">
    <property type="entry name" value="NNMT/PNMT/TEMT_CS"/>
</dbReference>
<evidence type="ECO:0000256" key="11">
    <source>
        <dbReference type="ARBA" id="ARBA00048197"/>
    </source>
</evidence>
<comment type="catalytic activity">
    <reaction evidence="13">
        <text>(R)-normetanephrine + S-adenosyl-L-methionine = (R)-metanephrine + S-adenosyl-L-homocysteine + H(+)</text>
        <dbReference type="Rhea" id="RHEA:70683"/>
        <dbReference type="ChEBI" id="CHEBI:15378"/>
        <dbReference type="ChEBI" id="CHEBI:57856"/>
        <dbReference type="ChEBI" id="CHEBI:59789"/>
        <dbReference type="ChEBI" id="CHEBI:189645"/>
        <dbReference type="ChEBI" id="CHEBI:189646"/>
    </reaction>
    <physiologicalReaction direction="left-to-right" evidence="13">
        <dbReference type="Rhea" id="RHEA:70684"/>
    </physiologicalReaction>
</comment>
<dbReference type="Gene3D" id="3.40.50.150">
    <property type="entry name" value="Vaccinia Virus protein VP39"/>
    <property type="match status" value="1"/>
</dbReference>
<feature type="compositionally biased region" description="Basic and acidic residues" evidence="14">
    <location>
        <begin position="1"/>
        <end position="13"/>
    </location>
</feature>
<evidence type="ECO:0000256" key="14">
    <source>
        <dbReference type="SAM" id="MobiDB-lite"/>
    </source>
</evidence>
<dbReference type="EC" id="2.1.1.28" evidence="7"/>
<keyword evidence="4" id="KW-0808">Transferase</keyword>
<evidence type="ECO:0000313" key="16">
    <source>
        <dbReference type="Proteomes" id="UP001166093"/>
    </source>
</evidence>
<dbReference type="SUPFAM" id="SSF53335">
    <property type="entry name" value="S-adenosyl-L-methionine-dependent methyltransferases"/>
    <property type="match status" value="1"/>
</dbReference>
<keyword evidence="2" id="KW-0127">Catecholamine biosynthesis</keyword>
<keyword evidence="3 15" id="KW-0489">Methyltransferase</keyword>
<dbReference type="InterPro" id="IPR000940">
    <property type="entry name" value="NNMT_TEMT_trans"/>
</dbReference>
<dbReference type="NCBIfam" id="NF041360">
    <property type="entry name" value="GntF_guanitoxin"/>
    <property type="match status" value="1"/>
</dbReference>
<comment type="catalytic activity">
    <reaction evidence="11">
        <text>(R)-noradrenaline + S-adenosyl-L-methionine = (R)-adrenaline + S-adenosyl-L-homocysteine + H(+)</text>
        <dbReference type="Rhea" id="RHEA:25269"/>
        <dbReference type="ChEBI" id="CHEBI:15378"/>
        <dbReference type="ChEBI" id="CHEBI:57856"/>
        <dbReference type="ChEBI" id="CHEBI:59789"/>
        <dbReference type="ChEBI" id="CHEBI:71406"/>
        <dbReference type="ChEBI" id="CHEBI:72587"/>
        <dbReference type="EC" id="2.1.1.28"/>
    </reaction>
    <physiologicalReaction direction="left-to-right" evidence="11">
        <dbReference type="Rhea" id="RHEA:25270"/>
    </physiologicalReaction>
</comment>
<evidence type="ECO:0000256" key="7">
    <source>
        <dbReference type="ARBA" id="ARBA00039028"/>
    </source>
</evidence>
<dbReference type="PANTHER" id="PTHR10867:SF18">
    <property type="entry name" value="PHENYLETHANOLAMINE N-METHYLTRANSFERASE"/>
    <property type="match status" value="1"/>
</dbReference>
<dbReference type="GO" id="GO:0008168">
    <property type="term" value="F:methyltransferase activity"/>
    <property type="evidence" value="ECO:0007669"/>
    <property type="project" value="UniProtKB-KW"/>
</dbReference>
<dbReference type="PIRSF" id="PIRSF000384">
    <property type="entry name" value="PNMTase"/>
    <property type="match status" value="1"/>
</dbReference>
<dbReference type="InterPro" id="IPR029063">
    <property type="entry name" value="SAM-dependent_MTases_sf"/>
</dbReference>
<name>A0ABS2XBS7_POLSP</name>
<dbReference type="PANTHER" id="PTHR10867">
    <property type="entry name" value="NNMT/PNMT/TEMT FAMILY MEMBER"/>
    <property type="match status" value="1"/>
</dbReference>
<dbReference type="PROSITE" id="PS51681">
    <property type="entry name" value="SAM_MT_NNMT_PNMT_TEMT"/>
    <property type="match status" value="1"/>
</dbReference>
<evidence type="ECO:0000256" key="5">
    <source>
        <dbReference type="ARBA" id="ARBA00022691"/>
    </source>
</evidence>
<dbReference type="Proteomes" id="UP001166093">
    <property type="component" value="Unassembled WGS sequence"/>
</dbReference>
<dbReference type="PROSITE" id="PS01100">
    <property type="entry name" value="NNMT_PNMT_TEMT"/>
    <property type="match status" value="1"/>
</dbReference>
<keyword evidence="16" id="KW-1185">Reference proteome</keyword>
<keyword evidence="5" id="KW-0949">S-adenosyl-L-methionine</keyword>
<proteinExistence type="inferred from homology"/>
<feature type="non-terminal residue" evidence="15">
    <location>
        <position position="1"/>
    </location>
</feature>
<evidence type="ECO:0000256" key="1">
    <source>
        <dbReference type="ARBA" id="ARBA00007996"/>
    </source>
</evidence>
<reference evidence="15" key="1">
    <citation type="journal article" date="2021" name="Cell">
        <title>Tracing the genetic footprints of vertebrate landing in non-teleost ray-finned fishes.</title>
        <authorList>
            <person name="Bi X."/>
            <person name="Wang K."/>
            <person name="Yang L."/>
            <person name="Pan H."/>
            <person name="Jiang H."/>
            <person name="Wei Q."/>
            <person name="Fang M."/>
            <person name="Yu H."/>
            <person name="Zhu C."/>
            <person name="Cai Y."/>
            <person name="He Y."/>
            <person name="Gan X."/>
            <person name="Zeng H."/>
            <person name="Yu D."/>
            <person name="Zhu Y."/>
            <person name="Jiang H."/>
            <person name="Qiu Q."/>
            <person name="Yang H."/>
            <person name="Zhang Y.E."/>
            <person name="Wang W."/>
            <person name="Zhu M."/>
            <person name="He S."/>
            <person name="Zhang G."/>
        </authorList>
    </citation>
    <scope>NUCLEOTIDE SEQUENCE</scope>
    <source>
        <strain evidence="15">Pddl_001</strain>
    </source>
</reference>
<feature type="region of interest" description="Disordered" evidence="14">
    <location>
        <begin position="1"/>
        <end position="35"/>
    </location>
</feature>
<comment type="pathway">
    <text evidence="6">Catecholamine biosynthesis; (R)-adrenaline biosynthesis; (R)-adrenaline from (R)-noradrenaline: step 1/1.</text>
</comment>
<comment type="catalytic activity">
    <reaction evidence="10">
        <text>(R)-octopamine + S-adenosyl-L-methionine = (R)-synephrine + S-adenosyl-L-homocysteine + H(+)</text>
        <dbReference type="Rhea" id="RHEA:70519"/>
        <dbReference type="ChEBI" id="CHEBI:15378"/>
        <dbReference type="ChEBI" id="CHEBI:57856"/>
        <dbReference type="ChEBI" id="CHEBI:59789"/>
        <dbReference type="ChEBI" id="CHEBI:63694"/>
        <dbReference type="ChEBI" id="CHEBI:141486"/>
    </reaction>
    <physiologicalReaction direction="left-to-right" evidence="10">
        <dbReference type="Rhea" id="RHEA:70520"/>
    </physiologicalReaction>
</comment>
<evidence type="ECO:0000256" key="12">
    <source>
        <dbReference type="ARBA" id="ARBA00048901"/>
    </source>
</evidence>
<evidence type="ECO:0000313" key="15">
    <source>
        <dbReference type="EMBL" id="MBN3271575.1"/>
    </source>
</evidence>
<organism evidence="15 16">
    <name type="scientific">Polyodon spathula</name>
    <name type="common">North American paddlefish</name>
    <name type="synonym">Squalus spathula</name>
    <dbReference type="NCBI Taxonomy" id="7913"/>
    <lineage>
        <taxon>Eukaryota</taxon>
        <taxon>Metazoa</taxon>
        <taxon>Chordata</taxon>
        <taxon>Craniata</taxon>
        <taxon>Vertebrata</taxon>
        <taxon>Euteleostomi</taxon>
        <taxon>Actinopterygii</taxon>
        <taxon>Chondrostei</taxon>
        <taxon>Acipenseriformes</taxon>
        <taxon>Polyodontidae</taxon>
        <taxon>Polyodon</taxon>
    </lineage>
</organism>
<evidence type="ECO:0000256" key="4">
    <source>
        <dbReference type="ARBA" id="ARBA00022679"/>
    </source>
</evidence>
<evidence type="ECO:0000256" key="13">
    <source>
        <dbReference type="ARBA" id="ARBA00048910"/>
    </source>
</evidence>
<protein>
    <recommendedName>
        <fullName evidence="8">Phenylethanolamine N-methyltransferase</fullName>
        <ecNumber evidence="7">2.1.1.28</ecNumber>
    </recommendedName>
    <alternativeName>
        <fullName evidence="9">Noradrenaline N-methyltransferase</fullName>
    </alternativeName>
</protein>
<evidence type="ECO:0000256" key="3">
    <source>
        <dbReference type="ARBA" id="ARBA00022603"/>
    </source>
</evidence>
<dbReference type="InterPro" id="IPR053384">
    <property type="entry name" value="SAM-dep_methyltransferase"/>
</dbReference>